<evidence type="ECO:0000313" key="2">
    <source>
        <dbReference type="Proteomes" id="UP000017559"/>
    </source>
</evidence>
<keyword evidence="2" id="KW-1185">Reference proteome</keyword>
<name>V2X0A2_MONRO</name>
<dbReference type="KEGG" id="mrr:Moror_16680"/>
<reference evidence="1 2" key="1">
    <citation type="journal article" date="2014" name="BMC Genomics">
        <title>Genome and secretome analysis of the hemibiotrophic fungal pathogen, Moniliophthora roreri, which causes frosty pod rot disease of cacao: mechanisms of the biotrophic and necrotrophic phases.</title>
        <authorList>
            <person name="Meinhardt L.W."/>
            <person name="Costa G.G.L."/>
            <person name="Thomazella D.P.T."/>
            <person name="Teixeira P.J.P.L."/>
            <person name="Carazzolle M.F."/>
            <person name="Schuster S.C."/>
            <person name="Carlson J.E."/>
            <person name="Guiltinan M.J."/>
            <person name="Mieczkowski P."/>
            <person name="Farmer A."/>
            <person name="Ramaraj T."/>
            <person name="Crozier J."/>
            <person name="Davis R.E."/>
            <person name="Shao J."/>
            <person name="Melnick R.L."/>
            <person name="Pereira G.A.G."/>
            <person name="Bailey B.A."/>
        </authorList>
    </citation>
    <scope>NUCLEOTIDE SEQUENCE [LARGE SCALE GENOMIC DNA]</scope>
    <source>
        <strain evidence="1 2">MCA 2997</strain>
    </source>
</reference>
<dbReference type="AlphaFoldDB" id="V2X0A2"/>
<proteinExistence type="predicted"/>
<dbReference type="EMBL" id="AWSO01000962">
    <property type="protein sequence ID" value="ESK86191.1"/>
    <property type="molecule type" value="Genomic_DNA"/>
</dbReference>
<accession>V2X0A2</accession>
<evidence type="ECO:0000313" key="1">
    <source>
        <dbReference type="EMBL" id="ESK86191.1"/>
    </source>
</evidence>
<organism evidence="1 2">
    <name type="scientific">Moniliophthora roreri (strain MCA 2997)</name>
    <name type="common">Cocoa frosty pod rot fungus</name>
    <name type="synonym">Crinipellis roreri</name>
    <dbReference type="NCBI Taxonomy" id="1381753"/>
    <lineage>
        <taxon>Eukaryota</taxon>
        <taxon>Fungi</taxon>
        <taxon>Dikarya</taxon>
        <taxon>Basidiomycota</taxon>
        <taxon>Agaricomycotina</taxon>
        <taxon>Agaricomycetes</taxon>
        <taxon>Agaricomycetidae</taxon>
        <taxon>Agaricales</taxon>
        <taxon>Marasmiineae</taxon>
        <taxon>Marasmiaceae</taxon>
        <taxon>Moniliophthora</taxon>
    </lineage>
</organism>
<sequence>MGSNKKSFCSRLGKVAQHAISSIFRRRSKPYESSTLGSQVVAPPEEVEGSKTAMGTNTLQCQPEPLVNQTASMDQEPPELFEDVPQSVVDPAPHIMSPDVAGHGAVISGPGQDQSKDLVLLHPISLAAAAEYEEELACLQLIFHNKEAYRELLGQKGTLAQSLLDLLQLEEISKLEEQANQQEDSQKLDLHQSHHFEVATGADSATALPDMVSDIPTIVQAPLPSTNLQGSLLQDSDIIERATSSHLPLKPWSDSVSNDTPQEYSAHQANCVIDATGQNDPVANALKKAYKCYFSQPANSRPKLNLRFFAALDDDLTDEQVEEVQQRFTSANIGNLAVTNTLKKALECYFSQPANSRPKLNIRFFASLSDNLTDEQVEEVQQHFASINMGDPVVANALKKALEHYFSKPANSRPKLNLRFFATLDDNLTDEQVEEVQKRFQNVFPL</sequence>
<comment type="caution">
    <text evidence="1">The sequence shown here is derived from an EMBL/GenBank/DDBJ whole genome shotgun (WGS) entry which is preliminary data.</text>
</comment>
<gene>
    <name evidence="1" type="ORF">Moror_16680</name>
</gene>
<dbReference type="HOGENOM" id="CLU_614056_0_0_1"/>
<protein>
    <submittedName>
        <fullName evidence="1">Uncharacterized protein</fullName>
    </submittedName>
</protein>
<dbReference type="Proteomes" id="UP000017559">
    <property type="component" value="Unassembled WGS sequence"/>
</dbReference>